<keyword evidence="5" id="KW-1185">Reference proteome</keyword>
<reference evidence="4" key="1">
    <citation type="submission" date="2023-07" db="EMBL/GenBank/DDBJ databases">
        <title>Black Yeasts Isolated from many extreme environments.</title>
        <authorList>
            <person name="Coleine C."/>
            <person name="Stajich J.E."/>
            <person name="Selbmann L."/>
        </authorList>
    </citation>
    <scope>NUCLEOTIDE SEQUENCE</scope>
    <source>
        <strain evidence="4">CCFEE 5485</strain>
    </source>
</reference>
<gene>
    <name evidence="4" type="ORF">LTR78_000619</name>
</gene>
<evidence type="ECO:0000259" key="3">
    <source>
        <dbReference type="Pfam" id="PF00588"/>
    </source>
</evidence>
<dbReference type="Proteomes" id="UP001274830">
    <property type="component" value="Unassembled WGS sequence"/>
</dbReference>
<dbReference type="InterPro" id="IPR029026">
    <property type="entry name" value="tRNA_m1G_MTases_N"/>
</dbReference>
<evidence type="ECO:0000256" key="2">
    <source>
        <dbReference type="ARBA" id="ARBA00022679"/>
    </source>
</evidence>
<evidence type="ECO:0000256" key="1">
    <source>
        <dbReference type="ARBA" id="ARBA00022603"/>
    </source>
</evidence>
<dbReference type="CDD" id="cd18091">
    <property type="entry name" value="SpoU-like_TRM3-like"/>
    <property type="match status" value="1"/>
</dbReference>
<dbReference type="EMBL" id="JAUTXT010000001">
    <property type="protein sequence ID" value="KAK3680241.1"/>
    <property type="molecule type" value="Genomic_DNA"/>
</dbReference>
<evidence type="ECO:0000313" key="5">
    <source>
        <dbReference type="Proteomes" id="UP001274830"/>
    </source>
</evidence>
<dbReference type="InterPro" id="IPR044748">
    <property type="entry name" value="Trm3/TARBP1_C"/>
</dbReference>
<feature type="domain" description="tRNA/rRNA methyltransferase SpoU type" evidence="3">
    <location>
        <begin position="1074"/>
        <end position="1218"/>
    </location>
</feature>
<organism evidence="4 5">
    <name type="scientific">Recurvomyces mirabilis</name>
    <dbReference type="NCBI Taxonomy" id="574656"/>
    <lineage>
        <taxon>Eukaryota</taxon>
        <taxon>Fungi</taxon>
        <taxon>Dikarya</taxon>
        <taxon>Ascomycota</taxon>
        <taxon>Pezizomycotina</taxon>
        <taxon>Dothideomycetes</taxon>
        <taxon>Dothideomycetidae</taxon>
        <taxon>Mycosphaerellales</taxon>
        <taxon>Teratosphaeriaceae</taxon>
        <taxon>Recurvomyces</taxon>
    </lineage>
</organism>
<name>A0AAE1C6Q2_9PEZI</name>
<dbReference type="InterPro" id="IPR045330">
    <property type="entry name" value="TRM3/TARBP1"/>
</dbReference>
<dbReference type="PANTHER" id="PTHR12029:SF11">
    <property type="entry name" value="METHYLTRANSFERASE TARBP1-RELATED"/>
    <property type="match status" value="1"/>
</dbReference>
<keyword evidence="2" id="KW-0808">Transferase</keyword>
<protein>
    <recommendedName>
        <fullName evidence="3">tRNA/rRNA methyltransferase SpoU type domain-containing protein</fullName>
    </recommendedName>
</protein>
<dbReference type="InterPro" id="IPR029028">
    <property type="entry name" value="Alpha/beta_knot_MTases"/>
</dbReference>
<dbReference type="Gene3D" id="3.40.1280.10">
    <property type="match status" value="1"/>
</dbReference>
<dbReference type="Pfam" id="PF00588">
    <property type="entry name" value="SpoU_methylase"/>
    <property type="match status" value="1"/>
</dbReference>
<dbReference type="GO" id="GO:0030488">
    <property type="term" value="P:tRNA methylation"/>
    <property type="evidence" value="ECO:0007669"/>
    <property type="project" value="InterPro"/>
</dbReference>
<dbReference type="GO" id="GO:0016423">
    <property type="term" value="F:tRNA (guanine) methyltransferase activity"/>
    <property type="evidence" value="ECO:0007669"/>
    <property type="project" value="InterPro"/>
</dbReference>
<dbReference type="InterPro" id="IPR001537">
    <property type="entry name" value="SpoU_MeTrfase"/>
</dbReference>
<keyword evidence="1" id="KW-0489">Methyltransferase</keyword>
<evidence type="ECO:0000313" key="4">
    <source>
        <dbReference type="EMBL" id="KAK3680241.1"/>
    </source>
</evidence>
<sequence length="1236" mass="136935">MTTINPSVLASLLQHVPQESRSIAVRAAVDSIRQGSVSEIGPLGSLLGQYPDSDAEQNLALHLRELLDDGKTPATTELPDGIRDDLLGYAVICLERTVGDLVRGRGRSVEVSMERMPGLLANREAEVDSGAEEAILDFQHIKFLLAFARSSVRSDSPKNVVDGLLNAAIVLSGCADRDIASAASSVLSWQVKLGLTDDTSRASQLWSWLQALLSSSEAFYRNLAFSLWLRCASSHGKLLLQWMKTTYWSLLQEGMQNGDAERRKQCLAILRQSVVLAAGIDSLCGTIGNDLVTTKDIGPPVKPELKDSAALVEQYERYCTVFETVLLGRYLNQVIATKPDLDFLSKSTSLVRTAWLHVLLAAALHPKIQDSNRKFIGNWIMRSKFQSECSAEFVRFLESAFLPWATQGSLFTSTLSEDEGRLRCTHGERLADYICGLLEANAVNNTLALSIVDAVLDLIVNRRSGNFAYASVYLLEGVAQGLQVSPAVRLEQKQLRRIADLSTWAALPEVARDFVFLRCLKLCAESPTSSTSTNDRATSRAGSRWSELQKLLQDSTSDVLLRGPVAAWDTKSSKRDQLEAAALEKCGYLRALLNGEARISAEVLMTQVEDIWSEMEYLEYPKNLLMQMPSLILHKTTLALAQDHNEVMRMVSARMSDLQTLSASRVYLFPPFACAIRNLTIFNDGATDLLDIEDLIICYADCLPEPTVDLRLEDATTYLLQSIEPNMTARFGYEYYFGKRGMFGVAALIDLVSRMGSTNITQAIFDRLLQRWAKQRAPVPSVSSWKTTLQLQLMLLTCEQILPHLDAEAVLQKLHYVLSIEPLPRYRYLLSWIIARIYLQKKDPQQRILSELGTKDHHSNPKYLASLLKIGVMIAKTEGTDPEFAFKLACAFVPLAASSKVVIRHEAQWQIPRLMDHAETHGWDQITGNAAFVALNDYIRSLERYEIPPLERQLDRFDPVLDHTMTNLVEGPWYGLDSTESPLCGRVDFLALWEGDAQQGIQKLEACIPLGDPIVLPTIAPHESSIAGTSSVENAQALTPSKGDVSRALQTKGTAYLTSGLENEAEQSAKRNELIVVASLVDNPYNLGGLSRVSEIFGASEMHLQNQNVTSNKDFSNVSVSSHVHLPMFQLSATAVVEYLMEKKRDGWSIVGIEQTDRSVLLGTEACKLPRKTVLIIGGEKEGIPALVLGECDLLVEIPQQGITRSLNVQTAAGIVLFEYTRQHRGVESSRVDHYS</sequence>
<dbReference type="PANTHER" id="PTHR12029">
    <property type="entry name" value="RNA METHYLTRANSFERASE"/>
    <property type="match status" value="1"/>
</dbReference>
<dbReference type="SUPFAM" id="SSF75217">
    <property type="entry name" value="alpha/beta knot"/>
    <property type="match status" value="1"/>
</dbReference>
<comment type="caution">
    <text evidence="4">The sequence shown here is derived from an EMBL/GenBank/DDBJ whole genome shotgun (WGS) entry which is preliminary data.</text>
</comment>
<dbReference type="GO" id="GO:0003723">
    <property type="term" value="F:RNA binding"/>
    <property type="evidence" value="ECO:0007669"/>
    <property type="project" value="InterPro"/>
</dbReference>
<accession>A0AAE1C6Q2</accession>
<dbReference type="AlphaFoldDB" id="A0AAE1C6Q2"/>
<proteinExistence type="predicted"/>